<dbReference type="RefSeq" id="WP_283926346.1">
    <property type="nucleotide sequence ID" value="NZ_CP126084.1"/>
</dbReference>
<protein>
    <submittedName>
        <fullName evidence="1">Uncharacterized protein</fullName>
    </submittedName>
</protein>
<sequence>MSQRWVPRTKDTLKGIGMIFAAAAQFSLGTIITVQGINHWIAKATSVEAGREVGIDSLPVKGSISWDPSPAGFDS</sequence>
<dbReference type="AlphaFoldDB" id="A0AA95IBJ8"/>
<evidence type="ECO:0000313" key="2">
    <source>
        <dbReference type="Proteomes" id="UP001177943"/>
    </source>
</evidence>
<proteinExistence type="predicted"/>
<evidence type="ECO:0000313" key="1">
    <source>
        <dbReference type="EMBL" id="WHX49053.1"/>
    </source>
</evidence>
<organism evidence="1 2">
    <name type="scientific">Paenibacillus woosongensis</name>
    <dbReference type="NCBI Taxonomy" id="307580"/>
    <lineage>
        <taxon>Bacteria</taxon>
        <taxon>Bacillati</taxon>
        <taxon>Bacillota</taxon>
        <taxon>Bacilli</taxon>
        <taxon>Bacillales</taxon>
        <taxon>Paenibacillaceae</taxon>
        <taxon>Paenibacillus</taxon>
    </lineage>
</organism>
<dbReference type="Proteomes" id="UP001177943">
    <property type="component" value="Chromosome"/>
</dbReference>
<accession>A0AA95IBJ8</accession>
<dbReference type="EMBL" id="CP126084">
    <property type="protein sequence ID" value="WHX49053.1"/>
    <property type="molecule type" value="Genomic_DNA"/>
</dbReference>
<name>A0AA95IBJ8_9BACL</name>
<gene>
    <name evidence="1" type="ORF">QNH46_23920</name>
</gene>
<reference evidence="1" key="1">
    <citation type="submission" date="2023-05" db="EMBL/GenBank/DDBJ databases">
        <title>Comparative genomics of Bacillaceae isolates and their secondary metabolite potential.</title>
        <authorList>
            <person name="Song L."/>
            <person name="Nielsen L.J."/>
            <person name="Mohite O."/>
            <person name="Xu X."/>
            <person name="Weber T."/>
            <person name="Kovacs A.T."/>
        </authorList>
    </citation>
    <scope>NUCLEOTIDE SEQUENCE</scope>
    <source>
        <strain evidence="1">B2_4</strain>
    </source>
</reference>
<dbReference type="KEGG" id="pwn:QNH46_23920"/>